<proteinExistence type="predicted"/>
<feature type="compositionally biased region" description="Basic and acidic residues" evidence="1">
    <location>
        <begin position="182"/>
        <end position="209"/>
    </location>
</feature>
<name>A0A6J4LBR7_9ACTN</name>
<feature type="compositionally biased region" description="Low complexity" evidence="1">
    <location>
        <begin position="71"/>
        <end position="84"/>
    </location>
</feature>
<feature type="compositionally biased region" description="Low complexity" evidence="1">
    <location>
        <begin position="307"/>
        <end position="321"/>
    </location>
</feature>
<dbReference type="EMBL" id="CADCUE010000079">
    <property type="protein sequence ID" value="CAA9324574.1"/>
    <property type="molecule type" value="Genomic_DNA"/>
</dbReference>
<feature type="non-terminal residue" evidence="2">
    <location>
        <position position="357"/>
    </location>
</feature>
<evidence type="ECO:0000256" key="1">
    <source>
        <dbReference type="SAM" id="MobiDB-lite"/>
    </source>
</evidence>
<gene>
    <name evidence="2" type="ORF">AVDCRST_MAG16-976</name>
</gene>
<feature type="compositionally biased region" description="Basic residues" evidence="1">
    <location>
        <begin position="31"/>
        <end position="41"/>
    </location>
</feature>
<sequence length="357" mass="36934">DAGRGRHRGPPGVPAAHPGGALEGAAGSLLRRARAVHRPAARRAVPGLAGGPALQGHGAVRRADAVRARPRPAGRAGPRGAVGQRRPRARDAGDAAGHAAVRGGHRARQARRGVGHRPGLPRPDLPVGGVRHDAERRAVRAGRGRRPGDGAAARHRLRGVAAAVGDPVADDDVRGAGLPDGLRADHRHADRLRPGHRDDDGAVHPDLRQRLQRPARGQRLRGRRGVVRDDPRPHRPHLVAAGAQPLRRAGRRRPAAAAGAATGAARPGGVHRPGPRPRPARPDRPDGEGPAGPAVGRGRRRPRRARSVGGARAAPRPRGVAHGTGGERPARGRCAPADRAPAAHPEPHPAARAAGGL</sequence>
<feature type="compositionally biased region" description="Low complexity" evidence="1">
    <location>
        <begin position="14"/>
        <end position="30"/>
    </location>
</feature>
<protein>
    <submittedName>
        <fullName evidence="2">Uncharacterized protein</fullName>
    </submittedName>
</protein>
<feature type="compositionally biased region" description="Basic residues" evidence="1">
    <location>
        <begin position="103"/>
        <end position="115"/>
    </location>
</feature>
<dbReference type="AlphaFoldDB" id="A0A6J4LBR7"/>
<feature type="compositionally biased region" description="Basic residues" evidence="1">
    <location>
        <begin position="297"/>
        <end position="306"/>
    </location>
</feature>
<accession>A0A6J4LBR7</accession>
<feature type="region of interest" description="Disordered" evidence="1">
    <location>
        <begin position="1"/>
        <end position="156"/>
    </location>
</feature>
<feature type="compositionally biased region" description="Low complexity" evidence="1">
    <location>
        <begin position="238"/>
        <end position="247"/>
    </location>
</feature>
<feature type="non-terminal residue" evidence="2">
    <location>
        <position position="1"/>
    </location>
</feature>
<reference evidence="2" key="1">
    <citation type="submission" date="2020-02" db="EMBL/GenBank/DDBJ databases">
        <authorList>
            <person name="Meier V. D."/>
        </authorList>
    </citation>
    <scope>NUCLEOTIDE SEQUENCE</scope>
    <source>
        <strain evidence="2">AVDCRST_MAG16</strain>
    </source>
</reference>
<feature type="compositionally biased region" description="Basic residues" evidence="1">
    <location>
        <begin position="210"/>
        <end position="225"/>
    </location>
</feature>
<feature type="region of interest" description="Disordered" evidence="1">
    <location>
        <begin position="168"/>
        <end position="357"/>
    </location>
</feature>
<feature type="compositionally biased region" description="Low complexity" evidence="1">
    <location>
        <begin position="255"/>
        <end position="272"/>
    </location>
</feature>
<feature type="compositionally biased region" description="Low complexity" evidence="1">
    <location>
        <begin position="332"/>
        <end position="343"/>
    </location>
</feature>
<evidence type="ECO:0000313" key="2">
    <source>
        <dbReference type="EMBL" id="CAA9324574.1"/>
    </source>
</evidence>
<organism evidence="2">
    <name type="scientific">uncultured Frankineae bacterium</name>
    <dbReference type="NCBI Taxonomy" id="437475"/>
    <lineage>
        <taxon>Bacteria</taxon>
        <taxon>Bacillati</taxon>
        <taxon>Actinomycetota</taxon>
        <taxon>Actinomycetes</taxon>
        <taxon>Frankiales</taxon>
        <taxon>environmental samples</taxon>
    </lineage>
</organism>